<feature type="compositionally biased region" description="Basic and acidic residues" evidence="3">
    <location>
        <begin position="138"/>
        <end position="148"/>
    </location>
</feature>
<evidence type="ECO:0000256" key="4">
    <source>
        <dbReference type="SAM" id="SignalP"/>
    </source>
</evidence>
<dbReference type="EMBL" id="JAAOCP010000004">
    <property type="protein sequence ID" value="MBJ7638612.1"/>
    <property type="molecule type" value="Genomic_DNA"/>
</dbReference>
<feature type="compositionally biased region" description="Polar residues" evidence="3">
    <location>
        <begin position="82"/>
        <end position="124"/>
    </location>
</feature>
<dbReference type="EMBL" id="JAAOCX010000005">
    <property type="protein sequence ID" value="MBJ7632476.1"/>
    <property type="molecule type" value="Genomic_DNA"/>
</dbReference>
<dbReference type="RefSeq" id="WP_167846721.1">
    <property type="nucleotide sequence ID" value="NZ_JAAOCP010000004.1"/>
</dbReference>
<evidence type="ECO:0000259" key="5">
    <source>
        <dbReference type="Pfam" id="PF13529"/>
    </source>
</evidence>
<feature type="domain" description="Peptidase C39-like" evidence="5">
    <location>
        <begin position="518"/>
        <end position="652"/>
    </location>
</feature>
<accession>A0AA40YP43</accession>
<feature type="compositionally biased region" description="Basic and acidic residues" evidence="3">
    <location>
        <begin position="167"/>
        <end position="184"/>
    </location>
</feature>
<comment type="caution">
    <text evidence="7">The sequence shown here is derived from an EMBL/GenBank/DDBJ whole genome shotgun (WGS) entry which is preliminary data.</text>
</comment>
<dbReference type="PROSITE" id="PS51170">
    <property type="entry name" value="CW"/>
    <property type="match status" value="1"/>
</dbReference>
<gene>
    <name evidence="7" type="ORF">HAU20_04320</name>
    <name evidence="6" type="ORF">HAU43_05170</name>
</gene>
<dbReference type="InterPro" id="IPR018337">
    <property type="entry name" value="Cell_wall/Cho-bd_repeat"/>
</dbReference>
<evidence type="ECO:0000256" key="3">
    <source>
        <dbReference type="SAM" id="MobiDB-lite"/>
    </source>
</evidence>
<reference evidence="7" key="1">
    <citation type="submission" date="2020-02" db="EMBL/GenBank/DDBJ databases">
        <authorList>
            <person name="Fontana A."/>
            <person name="Patrone V."/>
            <person name="Morelli L."/>
        </authorList>
    </citation>
    <scope>NUCLEOTIDE SEQUENCE</scope>
    <source>
        <strain evidence="6">CCUG 30943</strain>
        <strain evidence="7">CCUG 43002</strain>
    </source>
</reference>
<dbReference type="InterPro" id="IPR039564">
    <property type="entry name" value="Peptidase_C39-like"/>
</dbReference>
<evidence type="ECO:0000313" key="7">
    <source>
        <dbReference type="EMBL" id="MBJ7638612.1"/>
    </source>
</evidence>
<dbReference type="Gene3D" id="2.10.270.10">
    <property type="entry name" value="Cholin Binding"/>
    <property type="match status" value="4"/>
</dbReference>
<feature type="chain" id="PRO_5044704511" description="Peptidase C39-like domain-containing protein" evidence="4">
    <location>
        <begin position="33"/>
        <end position="689"/>
    </location>
</feature>
<dbReference type="Proteomes" id="UP000808038">
    <property type="component" value="Unassembled WGS sequence"/>
</dbReference>
<feature type="signal peptide" evidence="4">
    <location>
        <begin position="1"/>
        <end position="32"/>
    </location>
</feature>
<dbReference type="Gene3D" id="3.90.70.10">
    <property type="entry name" value="Cysteine proteinases"/>
    <property type="match status" value="1"/>
</dbReference>
<evidence type="ECO:0000313" key="6">
    <source>
        <dbReference type="EMBL" id="MBJ7632476.1"/>
    </source>
</evidence>
<dbReference type="AlphaFoldDB" id="A0AA40YP43"/>
<dbReference type="Pfam" id="PF13529">
    <property type="entry name" value="Peptidase_C39_2"/>
    <property type="match status" value="1"/>
</dbReference>
<feature type="repeat" description="Cell wall-binding" evidence="2">
    <location>
        <begin position="231"/>
        <end position="252"/>
    </location>
</feature>
<proteinExistence type="predicted"/>
<dbReference type="SUPFAM" id="SSF69360">
    <property type="entry name" value="Cell wall binding repeat"/>
    <property type="match status" value="2"/>
</dbReference>
<keyword evidence="4" id="KW-0732">Signal</keyword>
<evidence type="ECO:0000256" key="1">
    <source>
        <dbReference type="ARBA" id="ARBA00022737"/>
    </source>
</evidence>
<reference evidence="7 8" key="2">
    <citation type="journal article" date="2021" name="Int. J. Food Microbiol.">
        <title>Safety demonstration of a microbial species for use in the food chain: Weissella confusa.</title>
        <authorList>
            <person name="Bourdichon F."/>
            <person name="Patrone V."/>
            <person name="Fontana A."/>
            <person name="Milani G."/>
            <person name="Morelli L."/>
        </authorList>
    </citation>
    <scope>NUCLEOTIDE SEQUENCE [LARGE SCALE GENOMIC DNA]</scope>
    <source>
        <strain evidence="6">CCUG 30943</strain>
        <strain evidence="7 8">CCUG 43002</strain>
    </source>
</reference>
<protein>
    <recommendedName>
        <fullName evidence="5">Peptidase C39-like domain-containing protein</fullName>
    </recommendedName>
</protein>
<keyword evidence="1" id="KW-0677">Repeat</keyword>
<evidence type="ECO:0000256" key="2">
    <source>
        <dbReference type="PROSITE-ProRule" id="PRU00591"/>
    </source>
</evidence>
<dbReference type="Proteomes" id="UP000728106">
    <property type="component" value="Unassembled WGS sequence"/>
</dbReference>
<keyword evidence="8" id="KW-1185">Reference proteome</keyword>
<sequence>MKYKLYKAGKFIVTASIMLGSVMMISQGDAHADTEDSNCLSDTTQVERSQEKPSNSVTLATNGVASEDNPEVLNSEEKEISSGENSDVTSDASPENDGTTSTSVENEIPDTTTSADSISNPSETSDTESKPEQTTVDTETKADSEPDKSVNSSQDSDKDLQAVTVKPDIESTKPTENDTNEQKVTDSVQAETRAVVKNGWVDGKYYINNVAATGFYTVSNKFYRFVDGVKQTGWQTRLNQNDWYYFGTDGVALSGLQHLDGGYKYFDASYVQAKNAWRTTGQNRWYFLNSYDGKAVIGLKRLDGGYKYFDNNGVQAKNAWRTTGQNHWYFLNSYDGKAVTGLQHLDGGYKYFDNSGVQAKNAWRTTGQNRWYFLNSYDGKAVIGLQQLDGGFKYFDNSGVQAKNAWRTTGQNRWYFLNSYDGKAVIGLQQLDGGYKYFDNNGIQAKNDWRTTGQNRWYFLSSYDGKAVTGLQVLDGRTKYFDDNGIQVKDQWRNLPGRSIHTNSYDGVVDITTLSHTWYSQLNQGAPEGCEATALQIALSVKGRWASLQDIYNRTGYGWYGNPDSNFYGNPWGGGTGTTQTVTARRLAEATKSIYGGIENLVSASVADIEREIGLGNAVVTWGDYTWRLNQAFHVMTIVGMNQDSFLISDPYSTVNKEYWISKGTWAFINGNESANGWNLPKMMNVVVR</sequence>
<evidence type="ECO:0000313" key="8">
    <source>
        <dbReference type="Proteomes" id="UP000728106"/>
    </source>
</evidence>
<feature type="compositionally biased region" description="Polar residues" evidence="3">
    <location>
        <begin position="37"/>
        <end position="64"/>
    </location>
</feature>
<name>A0AA40YP43_WEICO</name>
<feature type="region of interest" description="Disordered" evidence="3">
    <location>
        <begin position="32"/>
        <end position="186"/>
    </location>
</feature>
<organism evidence="7 8">
    <name type="scientific">Weissella confusa</name>
    <name type="common">Lactobacillus confusus</name>
    <dbReference type="NCBI Taxonomy" id="1583"/>
    <lineage>
        <taxon>Bacteria</taxon>
        <taxon>Bacillati</taxon>
        <taxon>Bacillota</taxon>
        <taxon>Bacilli</taxon>
        <taxon>Lactobacillales</taxon>
        <taxon>Lactobacillaceae</taxon>
        <taxon>Weissella</taxon>
    </lineage>
</organism>
<dbReference type="Pfam" id="PF19127">
    <property type="entry name" value="Choline_bind_3"/>
    <property type="match status" value="1"/>
</dbReference>